<evidence type="ECO:0000256" key="1">
    <source>
        <dbReference type="ARBA" id="ARBA00004429"/>
    </source>
</evidence>
<proteinExistence type="inferred from homology"/>
<dbReference type="InterPro" id="IPR039421">
    <property type="entry name" value="Type_1_exporter"/>
</dbReference>
<dbReference type="Pfam" id="PF00664">
    <property type="entry name" value="ABC_membrane"/>
    <property type="match status" value="1"/>
</dbReference>
<keyword evidence="15" id="KW-1185">Reference proteome</keyword>
<feature type="transmembrane region" description="Helical" evidence="11">
    <location>
        <begin position="264"/>
        <end position="290"/>
    </location>
</feature>
<evidence type="ECO:0000313" key="14">
    <source>
        <dbReference type="EMBL" id="GAB77024.1"/>
    </source>
</evidence>
<dbReference type="GO" id="GO:0016887">
    <property type="term" value="F:ATP hydrolysis activity"/>
    <property type="evidence" value="ECO:0007669"/>
    <property type="project" value="InterPro"/>
</dbReference>
<dbReference type="InterPro" id="IPR011527">
    <property type="entry name" value="ABC1_TM_dom"/>
</dbReference>
<dbReference type="CDD" id="cd07346">
    <property type="entry name" value="ABC_6TM_exporters"/>
    <property type="match status" value="1"/>
</dbReference>
<evidence type="ECO:0000256" key="3">
    <source>
        <dbReference type="ARBA" id="ARBA00022475"/>
    </source>
</evidence>
<keyword evidence="6" id="KW-0547">Nucleotide-binding</keyword>
<accession>K6VK02</accession>
<dbReference type="InterPro" id="IPR003439">
    <property type="entry name" value="ABC_transporter-like_ATP-bd"/>
</dbReference>
<protein>
    <submittedName>
        <fullName evidence="14">Putative ABC transporter permease/ATP-binding protein</fullName>
    </submittedName>
</protein>
<evidence type="ECO:0000259" key="13">
    <source>
        <dbReference type="PROSITE" id="PS50929"/>
    </source>
</evidence>
<keyword evidence="5 11" id="KW-0812">Transmembrane</keyword>
<dbReference type="STRING" id="100225.SAMN05421595_2161"/>
<evidence type="ECO:0000256" key="6">
    <source>
        <dbReference type="ARBA" id="ARBA00022741"/>
    </source>
</evidence>
<dbReference type="PROSITE" id="PS00211">
    <property type="entry name" value="ABC_TRANSPORTER_1"/>
    <property type="match status" value="1"/>
</dbReference>
<dbReference type="InterPro" id="IPR036640">
    <property type="entry name" value="ABC1_TM_sf"/>
</dbReference>
<feature type="domain" description="ABC transporter" evidence="12">
    <location>
        <begin position="366"/>
        <end position="598"/>
    </location>
</feature>
<dbReference type="GO" id="GO:0005886">
    <property type="term" value="C:plasma membrane"/>
    <property type="evidence" value="ECO:0007669"/>
    <property type="project" value="UniProtKB-SubCell"/>
</dbReference>
<dbReference type="PANTHER" id="PTHR43394">
    <property type="entry name" value="ATP-DEPENDENT PERMEASE MDL1, MITOCHONDRIAL"/>
    <property type="match status" value="1"/>
</dbReference>
<evidence type="ECO:0000256" key="4">
    <source>
        <dbReference type="ARBA" id="ARBA00022519"/>
    </source>
</evidence>
<dbReference type="PANTHER" id="PTHR43394:SF1">
    <property type="entry name" value="ATP-BINDING CASSETTE SUB-FAMILY B MEMBER 10, MITOCHONDRIAL"/>
    <property type="match status" value="1"/>
</dbReference>
<dbReference type="InterPro" id="IPR017871">
    <property type="entry name" value="ABC_transporter-like_CS"/>
</dbReference>
<keyword evidence="3" id="KW-1003">Cell membrane</keyword>
<feature type="transmembrane region" description="Helical" evidence="11">
    <location>
        <begin position="297"/>
        <end position="319"/>
    </location>
</feature>
<feature type="domain" description="ABC transmembrane type-1" evidence="13">
    <location>
        <begin position="50"/>
        <end position="327"/>
    </location>
</feature>
<dbReference type="eggNOG" id="COG1132">
    <property type="taxonomic scope" value="Bacteria"/>
</dbReference>
<keyword evidence="2" id="KW-0813">Transport</keyword>
<reference evidence="14 15" key="1">
    <citation type="submission" date="2012-08" db="EMBL/GenBank/DDBJ databases">
        <title>Whole genome shotgun sequence of Austwickia chelonae NBRC 105200.</title>
        <authorList>
            <person name="Yoshida I."/>
            <person name="Hosoyama A."/>
            <person name="Tsuchikane K."/>
            <person name="Katsumata H."/>
            <person name="Ando Y."/>
            <person name="Ohji S."/>
            <person name="Hamada M."/>
            <person name="Tamura T."/>
            <person name="Yamazoe A."/>
            <person name="Yamazaki S."/>
            <person name="Fujita N."/>
        </authorList>
    </citation>
    <scope>NUCLEOTIDE SEQUENCE [LARGE SCALE GENOMIC DNA]</scope>
    <source>
        <strain evidence="14 15">NBRC 105200</strain>
    </source>
</reference>
<evidence type="ECO:0000313" key="15">
    <source>
        <dbReference type="Proteomes" id="UP000008495"/>
    </source>
</evidence>
<name>K6VK02_9MICO</name>
<comment type="caution">
    <text evidence="14">The sequence shown here is derived from an EMBL/GenBank/DDBJ whole genome shotgun (WGS) entry which is preliminary data.</text>
</comment>
<evidence type="ECO:0000259" key="12">
    <source>
        <dbReference type="PROSITE" id="PS50893"/>
    </source>
</evidence>
<dbReference type="AlphaFoldDB" id="K6VK02"/>
<keyword evidence="8 11" id="KW-1133">Transmembrane helix</keyword>
<evidence type="ECO:0000256" key="7">
    <source>
        <dbReference type="ARBA" id="ARBA00022840"/>
    </source>
</evidence>
<comment type="subcellular location">
    <subcellularLocation>
        <location evidence="1">Cell inner membrane</location>
        <topology evidence="1">Multi-pass membrane protein</topology>
    </subcellularLocation>
</comment>
<dbReference type="PROSITE" id="PS50893">
    <property type="entry name" value="ABC_TRANSPORTER_2"/>
    <property type="match status" value="1"/>
</dbReference>
<gene>
    <name evidence="14" type="ORF">AUCHE_04_00650</name>
</gene>
<comment type="similarity">
    <text evidence="10">Belongs to the ABC transporter superfamily. Siderophore-Fe(3+) uptake transporter (SIUT) (TC 3.A.1.21) family.</text>
</comment>
<sequence length="607" mass="64870">MPTALLQDEPTATTRTDITHRHAGQNERGQAALRDLLRPVATTITLAKMLAALSAVLAVAPYIALVHLGEILLTAHSHGARPDREQVTTVVLVLAGTFTARLGLHFLALTVMHLADLRLRHHLRSRILNCLGTMPLSHFTSTASGRIRKAVQDDTLALHNLVAHAPVETTAAIVTPAALLIYAFVVDWRLGLTSIATFPAYLILMAVQTKDMGAKTAEMERRLADVSARMIEFVSGLLVVKTFGHTRRAHEQYTTAAEDFHDFYLAWCGPLMRAGAIGTSTVAPGLLLLINLGVGSLLIHAGQVGVADVLATTLIALVLPASIETLAVGQWNHQRAGAAALRIIEATQEPTLPEPGQPVTLQGHRVEIDHVSYSYGRTLAVDDVTLTLEPGTVTALIGPSGSGKSTLATLVARFADPDEGTIRLGGVDLREIGSTQLYRQVAFVLQDPQLLRLTVRENIALARPEATDEQVRAAAVAACIHEEITALPDGYDTVLGGYTDLSGGQRQRIAIARALLADAPVLILDEATALTDPESTTRIQQALDALVVGRTVLVIAHRPHSIVGADRIVVLDRGRIIAEGNHTDLDGQEHYAALWGKKPASTSGDPA</sequence>
<dbReference type="SUPFAM" id="SSF52540">
    <property type="entry name" value="P-loop containing nucleoside triphosphate hydrolases"/>
    <property type="match status" value="1"/>
</dbReference>
<feature type="transmembrane region" description="Helical" evidence="11">
    <location>
        <begin position="46"/>
        <end position="69"/>
    </location>
</feature>
<feature type="transmembrane region" description="Helical" evidence="11">
    <location>
        <begin position="156"/>
        <end position="182"/>
    </location>
</feature>
<dbReference type="EMBL" id="BAGZ01000004">
    <property type="protein sequence ID" value="GAB77024.1"/>
    <property type="molecule type" value="Genomic_DNA"/>
</dbReference>
<dbReference type="Gene3D" id="3.40.50.300">
    <property type="entry name" value="P-loop containing nucleotide triphosphate hydrolases"/>
    <property type="match status" value="1"/>
</dbReference>
<evidence type="ECO:0000256" key="2">
    <source>
        <dbReference type="ARBA" id="ARBA00022448"/>
    </source>
</evidence>
<dbReference type="Proteomes" id="UP000008495">
    <property type="component" value="Unassembled WGS sequence"/>
</dbReference>
<dbReference type="GO" id="GO:0015421">
    <property type="term" value="F:ABC-type oligopeptide transporter activity"/>
    <property type="evidence" value="ECO:0007669"/>
    <property type="project" value="TreeGrafter"/>
</dbReference>
<dbReference type="InterPro" id="IPR027417">
    <property type="entry name" value="P-loop_NTPase"/>
</dbReference>
<evidence type="ECO:0000256" key="8">
    <source>
        <dbReference type="ARBA" id="ARBA00022989"/>
    </source>
</evidence>
<dbReference type="SUPFAM" id="SSF90123">
    <property type="entry name" value="ABC transporter transmembrane region"/>
    <property type="match status" value="1"/>
</dbReference>
<dbReference type="SMART" id="SM00382">
    <property type="entry name" value="AAA"/>
    <property type="match status" value="1"/>
</dbReference>
<dbReference type="PROSITE" id="PS50929">
    <property type="entry name" value="ABC_TM1F"/>
    <property type="match status" value="1"/>
</dbReference>
<feature type="transmembrane region" description="Helical" evidence="11">
    <location>
        <begin position="89"/>
        <end position="115"/>
    </location>
</feature>
<dbReference type="Gene3D" id="1.20.1560.10">
    <property type="entry name" value="ABC transporter type 1, transmembrane domain"/>
    <property type="match status" value="1"/>
</dbReference>
<evidence type="ECO:0000256" key="10">
    <source>
        <dbReference type="ARBA" id="ARBA00023455"/>
    </source>
</evidence>
<dbReference type="Pfam" id="PF00005">
    <property type="entry name" value="ABC_tran"/>
    <property type="match status" value="1"/>
</dbReference>
<keyword evidence="4" id="KW-0997">Cell inner membrane</keyword>
<evidence type="ECO:0000256" key="9">
    <source>
        <dbReference type="ARBA" id="ARBA00023136"/>
    </source>
</evidence>
<evidence type="ECO:0000256" key="11">
    <source>
        <dbReference type="SAM" id="Phobius"/>
    </source>
</evidence>
<dbReference type="InterPro" id="IPR003593">
    <property type="entry name" value="AAA+_ATPase"/>
</dbReference>
<keyword evidence="7 14" id="KW-0067">ATP-binding</keyword>
<keyword evidence="9 11" id="KW-0472">Membrane</keyword>
<dbReference type="GO" id="GO:0005524">
    <property type="term" value="F:ATP binding"/>
    <property type="evidence" value="ECO:0007669"/>
    <property type="project" value="UniProtKB-KW"/>
</dbReference>
<feature type="transmembrane region" description="Helical" evidence="11">
    <location>
        <begin position="188"/>
        <end position="207"/>
    </location>
</feature>
<evidence type="ECO:0000256" key="5">
    <source>
        <dbReference type="ARBA" id="ARBA00022692"/>
    </source>
</evidence>
<organism evidence="14 15">
    <name type="scientific">Austwickia chelonae NBRC 105200</name>
    <dbReference type="NCBI Taxonomy" id="1184607"/>
    <lineage>
        <taxon>Bacteria</taxon>
        <taxon>Bacillati</taxon>
        <taxon>Actinomycetota</taxon>
        <taxon>Actinomycetes</taxon>
        <taxon>Micrococcales</taxon>
        <taxon>Dermatophilaceae</taxon>
        <taxon>Austwickia</taxon>
    </lineage>
</organism>
<dbReference type="FunFam" id="3.40.50.300:FF:000221">
    <property type="entry name" value="Multidrug ABC transporter ATP-binding protein"/>
    <property type="match status" value="1"/>
</dbReference>